<protein>
    <submittedName>
        <fullName evidence="3">Fimbrial protein</fullName>
    </submittedName>
</protein>
<dbReference type="Pfam" id="PF00419">
    <property type="entry name" value="Fimbrial"/>
    <property type="match status" value="1"/>
</dbReference>
<reference evidence="3" key="1">
    <citation type="submission" date="2020-11" db="EMBL/GenBank/DDBJ databases">
        <title>Enhanced detection system for hospital associated transmission using whole genome sequencing surveillance.</title>
        <authorList>
            <person name="Harrison L.H."/>
            <person name="Van Tyne D."/>
            <person name="Marsh J.W."/>
            <person name="Griffith M.P."/>
            <person name="Snyder D.J."/>
            <person name="Cooper V.S."/>
            <person name="Mustapha M."/>
        </authorList>
    </citation>
    <scope>NUCLEOTIDE SEQUENCE</scope>
    <source>
        <strain evidence="3">STEN00091</strain>
    </source>
</reference>
<name>A0AA89WN40_STEMA</name>
<dbReference type="Gene3D" id="2.60.40.1090">
    <property type="entry name" value="Fimbrial-type adhesion domain"/>
    <property type="match status" value="1"/>
</dbReference>
<evidence type="ECO:0000313" key="4">
    <source>
        <dbReference type="Proteomes" id="UP000625930"/>
    </source>
</evidence>
<feature type="compositionally biased region" description="Polar residues" evidence="1">
    <location>
        <begin position="20"/>
        <end position="31"/>
    </location>
</feature>
<dbReference type="InterPro" id="IPR000259">
    <property type="entry name" value="Adhesion_dom_fimbrial"/>
</dbReference>
<organism evidence="3 4">
    <name type="scientific">Stenotrophomonas maltophilia</name>
    <name type="common">Pseudomonas maltophilia</name>
    <name type="synonym">Xanthomonas maltophilia</name>
    <dbReference type="NCBI Taxonomy" id="40324"/>
    <lineage>
        <taxon>Bacteria</taxon>
        <taxon>Pseudomonadati</taxon>
        <taxon>Pseudomonadota</taxon>
        <taxon>Gammaproteobacteria</taxon>
        <taxon>Lysobacterales</taxon>
        <taxon>Lysobacteraceae</taxon>
        <taxon>Stenotrophomonas</taxon>
        <taxon>Stenotrophomonas maltophilia group</taxon>
    </lineage>
</organism>
<dbReference type="AlphaFoldDB" id="A0AA89WN40"/>
<evidence type="ECO:0000256" key="1">
    <source>
        <dbReference type="SAM" id="MobiDB-lite"/>
    </source>
</evidence>
<sequence length="96" mass="10341">MDCGADAPRARMTLSDAGDASNTGSQLTPTADSDAEGVRVQLLRNGSEVQFGQTWDFEPGVGGVHDHQFTARYIRTNETLVPGTIKGEAVLNVDYW</sequence>
<feature type="region of interest" description="Disordered" evidence="1">
    <location>
        <begin position="1"/>
        <end position="35"/>
    </location>
</feature>
<comment type="caution">
    <text evidence="3">The sequence shown here is derived from an EMBL/GenBank/DDBJ whole genome shotgun (WGS) entry which is preliminary data.</text>
</comment>
<dbReference type="SUPFAM" id="SSF49401">
    <property type="entry name" value="Bacterial adhesins"/>
    <property type="match status" value="1"/>
</dbReference>
<dbReference type="EMBL" id="JADUNP010000013">
    <property type="protein sequence ID" value="MBH1652266.1"/>
    <property type="molecule type" value="Genomic_DNA"/>
</dbReference>
<accession>A0AA89WN40</accession>
<dbReference type="GO" id="GO:0009289">
    <property type="term" value="C:pilus"/>
    <property type="evidence" value="ECO:0007669"/>
    <property type="project" value="InterPro"/>
</dbReference>
<proteinExistence type="predicted"/>
<dbReference type="InterPro" id="IPR008966">
    <property type="entry name" value="Adhesion_dom_sf"/>
</dbReference>
<dbReference type="Proteomes" id="UP000625930">
    <property type="component" value="Unassembled WGS sequence"/>
</dbReference>
<dbReference type="InterPro" id="IPR036937">
    <property type="entry name" value="Adhesion_dom_fimbrial_sf"/>
</dbReference>
<evidence type="ECO:0000259" key="2">
    <source>
        <dbReference type="Pfam" id="PF00419"/>
    </source>
</evidence>
<dbReference type="GO" id="GO:0007155">
    <property type="term" value="P:cell adhesion"/>
    <property type="evidence" value="ECO:0007669"/>
    <property type="project" value="InterPro"/>
</dbReference>
<feature type="domain" description="Fimbrial-type adhesion" evidence="2">
    <location>
        <begin position="9"/>
        <end position="95"/>
    </location>
</feature>
<gene>
    <name evidence="3" type="ORF">I5U67_08800</name>
</gene>
<evidence type="ECO:0000313" key="3">
    <source>
        <dbReference type="EMBL" id="MBH1652266.1"/>
    </source>
</evidence>